<dbReference type="STRING" id="1479485.DA73_0223820"/>
<dbReference type="InterPro" id="IPR036890">
    <property type="entry name" value="HATPase_C_sf"/>
</dbReference>
<dbReference type="Gene3D" id="1.10.287.130">
    <property type="match status" value="1"/>
</dbReference>
<keyword evidence="4" id="KW-0597">Phosphoprotein</keyword>
<dbReference type="Gene3D" id="3.30.450.40">
    <property type="match status" value="2"/>
</dbReference>
<dbReference type="InterPro" id="IPR004358">
    <property type="entry name" value="Sig_transdc_His_kin-like_C"/>
</dbReference>
<dbReference type="Gene3D" id="3.30.565.10">
    <property type="entry name" value="Histidine kinase-like ATPase, C-terminal domain"/>
    <property type="match status" value="1"/>
</dbReference>
<comment type="caution">
    <text evidence="11">The sequence shown here is derived from an EMBL/GenBank/DDBJ whole genome shotgun (WGS) entry which is preliminary data.</text>
</comment>
<evidence type="ECO:0000256" key="1">
    <source>
        <dbReference type="ARBA" id="ARBA00000085"/>
    </source>
</evidence>
<dbReference type="SUPFAM" id="SSF55781">
    <property type="entry name" value="GAF domain-like"/>
    <property type="match status" value="2"/>
</dbReference>
<dbReference type="GO" id="GO:0006355">
    <property type="term" value="P:regulation of DNA-templated transcription"/>
    <property type="evidence" value="ECO:0007669"/>
    <property type="project" value="InterPro"/>
</dbReference>
<organism evidence="11">
    <name type="scientific">Tolypothrix bouteillei VB521301</name>
    <dbReference type="NCBI Taxonomy" id="1479485"/>
    <lineage>
        <taxon>Bacteria</taxon>
        <taxon>Bacillati</taxon>
        <taxon>Cyanobacteriota</taxon>
        <taxon>Cyanophyceae</taxon>
        <taxon>Nostocales</taxon>
        <taxon>Tolypothrichaceae</taxon>
        <taxon>Tolypothrix</taxon>
    </lineage>
</organism>
<dbReference type="InterPro" id="IPR036097">
    <property type="entry name" value="HisK_dim/P_sf"/>
</dbReference>
<sequence>MSPRAKHDLQLRLEQENLLRRIVNNIRRTLSLEEILTTTVAEVRSLLGIDRVLIYKFHPDNSGQVIAEAIHKYCLPSLLGLNFPADDIPLHARENFIKARVRSVAHVASRQIGHSPLRNLESVETDSENIQYRPIDPCHLEYLTAMGVTSSLITPIFHQEQLWGLLVSHDSGSRVFDEDDVEAVQRVVDQLAVAIAQSNILTQAHQKSQREAIVNRVATLLHSMPVVELQPALEAAVTAFGGSGGRLCIRNQAFDAKNNTVRSLAECLEAGEQFIKIYTIGQQPLVPEIARYQLMEQYSVWQEHYDGSGDCDIWAIPDIYKTPKLRNLQVAFRPTKIRSILMLPLQYRQQLLGYLSIFRDEVDTETLWAGRFDRDERQLYPRLSFEVWREYRKAQPREWTPEELELAQALGKQFTLAIQQREIYQQVNTLNANLENQVKERTAKLQNALHELQQAQTQLIQTEKMSSLGQLVAGVAHEINNPVNFIYGNITHISEYTEDLLTMLELYQRHYPNPHLEIIEQAEALEFDFIIEDLPKILSSIRIGTDRIRQIVLSLRNFSRLDHAEMKLVDIHEGIDSTLLILHYRLKPRPDSPGIDIIKEYGDLPLVECYAGQLNQVFMNVISNAIDALDQYAASVTEAPKGSIAIATSVGQIDGCIPSVVIRISDNGPGMSQDLLQRVFDPFFTTKPIGKGTGLGLSISYQIIVDKHSGIFKCNSQVGSGTEFWIEIPMKQKISST</sequence>
<evidence type="ECO:0000259" key="9">
    <source>
        <dbReference type="PROSITE" id="PS50109"/>
    </source>
</evidence>
<evidence type="ECO:0000256" key="6">
    <source>
        <dbReference type="ARBA" id="ARBA00023012"/>
    </source>
</evidence>
<dbReference type="InterPro" id="IPR003661">
    <property type="entry name" value="HisK_dim/P_dom"/>
</dbReference>
<name>A0A0C1R1A0_9CYAN</name>
<dbReference type="SMART" id="SM00388">
    <property type="entry name" value="HisKA"/>
    <property type="match status" value="1"/>
</dbReference>
<evidence type="ECO:0000313" key="10">
    <source>
        <dbReference type="EMBL" id="KAF3887462.1"/>
    </source>
</evidence>
<dbReference type="RefSeq" id="WP_038086131.1">
    <property type="nucleotide sequence ID" value="NZ_JHEG04000001.1"/>
</dbReference>
<dbReference type="EMBL" id="JHEG04000001">
    <property type="protein sequence ID" value="KAF3887462.1"/>
    <property type="molecule type" value="Genomic_DNA"/>
</dbReference>
<dbReference type="InterPro" id="IPR005467">
    <property type="entry name" value="His_kinase_dom"/>
</dbReference>
<dbReference type="InterPro" id="IPR016132">
    <property type="entry name" value="Phyto_chromo_attachment"/>
</dbReference>
<feature type="domain" description="Phytochrome chromophore attachment site" evidence="8">
    <location>
        <begin position="31"/>
        <end position="190"/>
    </location>
</feature>
<dbReference type="Pfam" id="PF00360">
    <property type="entry name" value="PHY"/>
    <property type="match status" value="1"/>
</dbReference>
<evidence type="ECO:0000256" key="2">
    <source>
        <dbReference type="ARBA" id="ARBA00006402"/>
    </source>
</evidence>
<dbReference type="CDD" id="cd00082">
    <property type="entry name" value="HisKA"/>
    <property type="match status" value="1"/>
</dbReference>
<dbReference type="PROSITE" id="PS50046">
    <property type="entry name" value="PHYTOCHROME_2"/>
    <property type="match status" value="1"/>
</dbReference>
<dbReference type="SMART" id="SM00065">
    <property type="entry name" value="GAF"/>
    <property type="match status" value="2"/>
</dbReference>
<keyword evidence="7" id="KW-0175">Coiled coil</keyword>
<keyword evidence="5 11" id="KW-0808">Transferase</keyword>
<dbReference type="Pfam" id="PF02518">
    <property type="entry name" value="HATPase_c"/>
    <property type="match status" value="1"/>
</dbReference>
<reference evidence="11" key="1">
    <citation type="journal article" date="2015" name="Genome Announc.">
        <title>Draft Genome Sequence of Tolypothrix boutellei Strain VB521301.</title>
        <authorList>
            <person name="Chandrababunaidu M.M."/>
            <person name="Singh D."/>
            <person name="Sen D."/>
            <person name="Bhan S."/>
            <person name="Das S."/>
            <person name="Gupta A."/>
            <person name="Adhikary S.P."/>
            <person name="Tripathy S."/>
        </authorList>
    </citation>
    <scope>NUCLEOTIDE SEQUENCE</scope>
    <source>
        <strain evidence="11">VB521301</strain>
    </source>
</reference>
<dbReference type="PANTHER" id="PTHR43065">
    <property type="entry name" value="SENSOR HISTIDINE KINASE"/>
    <property type="match status" value="1"/>
</dbReference>
<dbReference type="InterPro" id="IPR003594">
    <property type="entry name" value="HATPase_dom"/>
</dbReference>
<evidence type="ECO:0000256" key="5">
    <source>
        <dbReference type="ARBA" id="ARBA00022777"/>
    </source>
</evidence>
<evidence type="ECO:0000256" key="3">
    <source>
        <dbReference type="ARBA" id="ARBA00012438"/>
    </source>
</evidence>
<dbReference type="EMBL" id="JHEG02000048">
    <property type="protein sequence ID" value="KIE11394.1"/>
    <property type="molecule type" value="Genomic_DNA"/>
</dbReference>
<dbReference type="SMART" id="SM00387">
    <property type="entry name" value="HATPase_c"/>
    <property type="match status" value="1"/>
</dbReference>
<dbReference type="InterPro" id="IPR003018">
    <property type="entry name" value="GAF"/>
</dbReference>
<protein>
    <recommendedName>
        <fullName evidence="3">histidine kinase</fullName>
        <ecNumber evidence="3">2.7.13.3</ecNumber>
    </recommendedName>
</protein>
<dbReference type="PANTHER" id="PTHR43065:SF50">
    <property type="entry name" value="HISTIDINE KINASE"/>
    <property type="match status" value="1"/>
</dbReference>
<dbReference type="PRINTS" id="PR00344">
    <property type="entry name" value="BCTRLSENSOR"/>
</dbReference>
<dbReference type="SUPFAM" id="SSF55874">
    <property type="entry name" value="ATPase domain of HSP90 chaperone/DNA topoisomerase II/histidine kinase"/>
    <property type="match status" value="1"/>
</dbReference>
<dbReference type="SUPFAM" id="SSF47384">
    <property type="entry name" value="Homodimeric domain of signal transducing histidine kinase"/>
    <property type="match status" value="1"/>
</dbReference>
<gene>
    <name evidence="11" type="ORF">DA73_0223820</name>
    <name evidence="10" type="ORF">DA73_0400019680</name>
</gene>
<dbReference type="GO" id="GO:0000155">
    <property type="term" value="F:phosphorelay sensor kinase activity"/>
    <property type="evidence" value="ECO:0007669"/>
    <property type="project" value="InterPro"/>
</dbReference>
<accession>A0A0C1R1A0</accession>
<dbReference type="GO" id="GO:0009584">
    <property type="term" value="P:detection of visible light"/>
    <property type="evidence" value="ECO:0007669"/>
    <property type="project" value="InterPro"/>
</dbReference>
<evidence type="ECO:0000256" key="4">
    <source>
        <dbReference type="ARBA" id="ARBA00022553"/>
    </source>
</evidence>
<comment type="catalytic activity">
    <reaction evidence="1">
        <text>ATP + protein L-histidine = ADP + protein N-phospho-L-histidine.</text>
        <dbReference type="EC" id="2.7.13.3"/>
    </reaction>
</comment>
<dbReference type="OrthoDB" id="474548at2"/>
<keyword evidence="5 11" id="KW-0418">Kinase</keyword>
<dbReference type="InterPro" id="IPR013515">
    <property type="entry name" value="Phytochrome_cen-reg"/>
</dbReference>
<comment type="similarity">
    <text evidence="2">In the N-terminal section; belongs to the phytochrome family.</text>
</comment>
<reference evidence="10" key="2">
    <citation type="submission" date="2019-11" db="EMBL/GenBank/DDBJ databases">
        <title>Improved Assembly of Tolypothrix boutellei genome.</title>
        <authorList>
            <person name="Sarangi A.N."/>
            <person name="Mukherjee M."/>
            <person name="Ghosh S."/>
            <person name="Singh D."/>
            <person name="Das A."/>
            <person name="Kant S."/>
            <person name="Prusty A."/>
            <person name="Tripathy S."/>
        </authorList>
    </citation>
    <scope>NUCLEOTIDE SEQUENCE</scope>
    <source>
        <strain evidence="10">VB521301</strain>
    </source>
</reference>
<feature type="coiled-coil region" evidence="7">
    <location>
        <begin position="424"/>
        <end position="465"/>
    </location>
</feature>
<feature type="domain" description="Histidine kinase" evidence="9">
    <location>
        <begin position="474"/>
        <end position="732"/>
    </location>
</feature>
<evidence type="ECO:0000256" key="7">
    <source>
        <dbReference type="SAM" id="Coils"/>
    </source>
</evidence>
<evidence type="ECO:0000313" key="11">
    <source>
        <dbReference type="EMBL" id="KIE11394.1"/>
    </source>
</evidence>
<dbReference type="InterPro" id="IPR029016">
    <property type="entry name" value="GAF-like_dom_sf"/>
</dbReference>
<keyword evidence="6" id="KW-0902">Two-component regulatory system</keyword>
<dbReference type="Proteomes" id="UP000029738">
    <property type="component" value="Unassembled WGS sequence"/>
</dbReference>
<dbReference type="PROSITE" id="PS50109">
    <property type="entry name" value="HIS_KIN"/>
    <property type="match status" value="1"/>
</dbReference>
<dbReference type="AlphaFoldDB" id="A0A0C1R1A0"/>
<dbReference type="EC" id="2.7.13.3" evidence="3"/>
<proteinExistence type="inferred from homology"/>
<dbReference type="Pfam" id="PF01590">
    <property type="entry name" value="GAF"/>
    <property type="match status" value="1"/>
</dbReference>
<keyword evidence="12" id="KW-1185">Reference proteome</keyword>
<evidence type="ECO:0000259" key="8">
    <source>
        <dbReference type="PROSITE" id="PS50046"/>
    </source>
</evidence>
<evidence type="ECO:0000313" key="12">
    <source>
        <dbReference type="Proteomes" id="UP000029738"/>
    </source>
</evidence>